<dbReference type="EMBL" id="JAPDOD010000055">
    <property type="protein sequence ID" value="MDA0165958.1"/>
    <property type="molecule type" value="Genomic_DNA"/>
</dbReference>
<dbReference type="InterPro" id="IPR008927">
    <property type="entry name" value="6-PGluconate_DH-like_C_sf"/>
</dbReference>
<keyword evidence="3 11" id="KW-0560">Oxidoreductase</keyword>
<dbReference type="InterPro" id="IPR006168">
    <property type="entry name" value="G3P_DH_NAD-dep"/>
</dbReference>
<evidence type="ECO:0000256" key="9">
    <source>
        <dbReference type="PIRSR" id="PIRSR000114-2"/>
    </source>
</evidence>
<feature type="active site" description="Proton acceptor" evidence="8">
    <location>
        <position position="201"/>
    </location>
</feature>
<evidence type="ECO:0000259" key="14">
    <source>
        <dbReference type="Pfam" id="PF07479"/>
    </source>
</evidence>
<evidence type="ECO:0000256" key="8">
    <source>
        <dbReference type="PIRSR" id="PIRSR000114-1"/>
    </source>
</evidence>
<dbReference type="Pfam" id="PF01210">
    <property type="entry name" value="NAD_Gly3P_dh_N"/>
    <property type="match status" value="1"/>
</dbReference>
<evidence type="ECO:0000256" key="2">
    <source>
        <dbReference type="ARBA" id="ARBA00022516"/>
    </source>
</evidence>
<accession>A0A9X3SAF2</accession>
<organism evidence="15 16">
    <name type="scientific">Solirubrobacter ginsenosidimutans</name>
    <dbReference type="NCBI Taxonomy" id="490573"/>
    <lineage>
        <taxon>Bacteria</taxon>
        <taxon>Bacillati</taxon>
        <taxon>Actinomycetota</taxon>
        <taxon>Thermoleophilia</taxon>
        <taxon>Solirubrobacterales</taxon>
        <taxon>Solirubrobacteraceae</taxon>
        <taxon>Solirubrobacter</taxon>
    </lineage>
</organism>
<keyword evidence="4 10" id="KW-0520">NAD</keyword>
<feature type="binding site" evidence="10">
    <location>
        <position position="151"/>
    </location>
    <ligand>
        <name>NAD(+)</name>
        <dbReference type="ChEBI" id="CHEBI:57540"/>
    </ligand>
</feature>
<protein>
    <recommendedName>
        <fullName evidence="12">Glycerol-3-phosphate dehydrogenase</fullName>
        <ecNumber evidence="12">1.1.1.94</ecNumber>
    </recommendedName>
</protein>
<dbReference type="RefSeq" id="WP_270045219.1">
    <property type="nucleotide sequence ID" value="NZ_JAPDOD010000055.1"/>
</dbReference>
<evidence type="ECO:0000256" key="12">
    <source>
        <dbReference type="RuleBase" id="RU000439"/>
    </source>
</evidence>
<dbReference type="PIRSF" id="PIRSF000114">
    <property type="entry name" value="Glycerol-3-P_dh"/>
    <property type="match status" value="1"/>
</dbReference>
<keyword evidence="2" id="KW-0444">Lipid biosynthesis</keyword>
<comment type="catalytic activity">
    <reaction evidence="12">
        <text>sn-glycerol 3-phosphate + NADP(+) = dihydroxyacetone phosphate + NADPH + H(+)</text>
        <dbReference type="Rhea" id="RHEA:11096"/>
        <dbReference type="ChEBI" id="CHEBI:15378"/>
        <dbReference type="ChEBI" id="CHEBI:57597"/>
        <dbReference type="ChEBI" id="CHEBI:57642"/>
        <dbReference type="ChEBI" id="CHEBI:57783"/>
        <dbReference type="ChEBI" id="CHEBI:58349"/>
        <dbReference type="EC" id="1.1.1.94"/>
    </reaction>
</comment>
<feature type="binding site" evidence="9">
    <location>
        <begin position="263"/>
        <end position="264"/>
    </location>
    <ligand>
        <name>substrate</name>
    </ligand>
</feature>
<feature type="binding site" evidence="10">
    <location>
        <begin position="21"/>
        <end position="26"/>
    </location>
    <ligand>
        <name>NAD(+)</name>
        <dbReference type="ChEBI" id="CHEBI:57540"/>
    </ligand>
</feature>
<feature type="domain" description="Glycerol-3-phosphate dehydrogenase NAD-dependent C-terminal" evidence="14">
    <location>
        <begin position="190"/>
        <end position="328"/>
    </location>
</feature>
<dbReference type="Pfam" id="PF07479">
    <property type="entry name" value="NAD_Gly3P_dh_C"/>
    <property type="match status" value="1"/>
</dbReference>
<dbReference type="Gene3D" id="1.10.1040.10">
    <property type="entry name" value="N-(1-d-carboxylethyl)-l-norvaline Dehydrogenase, domain 2"/>
    <property type="match status" value="1"/>
</dbReference>
<feature type="binding site" evidence="9">
    <location>
        <position position="119"/>
    </location>
    <ligand>
        <name>substrate</name>
    </ligand>
</feature>
<keyword evidence="7" id="KW-1208">Phospholipid metabolism</keyword>
<keyword evidence="16" id="KW-1185">Reference proteome</keyword>
<feature type="binding site" evidence="10">
    <location>
        <position position="263"/>
    </location>
    <ligand>
        <name>NAD(+)</name>
        <dbReference type="ChEBI" id="CHEBI:57540"/>
    </ligand>
</feature>
<keyword evidence="6" id="KW-0594">Phospholipid biosynthesis</keyword>
<dbReference type="PANTHER" id="PTHR11728:SF1">
    <property type="entry name" value="GLYCEROL-3-PHOSPHATE DEHYDROGENASE [NAD(+)] 2, CHLOROPLASTIC"/>
    <property type="match status" value="1"/>
</dbReference>
<dbReference type="AlphaFoldDB" id="A0A9X3SAF2"/>
<comment type="similarity">
    <text evidence="1 11">Belongs to the NAD-dependent glycerol-3-phosphate dehydrogenase family.</text>
</comment>
<sequence length="365" mass="37883">MPPRPQLTIPSPGGRRAVVLGAGSFGTAVAVLLARGGFRTTLQTRSTEQAERLETERENAAYLPEVQFPRELRVEPMSAGLSRADYVFLGVPSRGLSQVIGNLQATGLPARTPVISMAKGLVPPDGLAPTTLLNQAFGVDRVACLGGPAHAREMVTEGAGLVAASSNVKLAAAIANVFMRAGVVCEQSNDPVGVELSGVAKNAASLAAGATAGQGLNAAGAAAGHIFAEVWRYAERQGGKPESMIGLAGTGDLVGTALAPQSRNRRAGELLGQGVPASEIPARIGQAVEALDMVPLLATALRRAHVEAPVTTALHGLISGELPLDEWVARVRATVPPPAVRDSAFRRAVARMRRHQVTESLKRPD</sequence>
<dbReference type="Proteomes" id="UP001149140">
    <property type="component" value="Unassembled WGS sequence"/>
</dbReference>
<dbReference type="GO" id="GO:0046168">
    <property type="term" value="P:glycerol-3-phosphate catabolic process"/>
    <property type="evidence" value="ECO:0007669"/>
    <property type="project" value="InterPro"/>
</dbReference>
<dbReference type="PRINTS" id="PR00077">
    <property type="entry name" value="GPDHDRGNASE"/>
</dbReference>
<dbReference type="EC" id="1.1.1.94" evidence="12"/>
<dbReference type="GO" id="GO:0005829">
    <property type="term" value="C:cytosol"/>
    <property type="evidence" value="ECO:0007669"/>
    <property type="project" value="TreeGrafter"/>
</dbReference>
<evidence type="ECO:0000313" key="15">
    <source>
        <dbReference type="EMBL" id="MDA0165958.1"/>
    </source>
</evidence>
<feature type="domain" description="Glycerol-3-phosphate dehydrogenase NAD-dependent N-terminal" evidence="13">
    <location>
        <begin position="18"/>
        <end position="167"/>
    </location>
</feature>
<dbReference type="PANTHER" id="PTHR11728">
    <property type="entry name" value="GLYCEROL-3-PHOSPHATE DEHYDROGENASE"/>
    <property type="match status" value="1"/>
</dbReference>
<evidence type="ECO:0000256" key="5">
    <source>
        <dbReference type="ARBA" id="ARBA00023098"/>
    </source>
</evidence>
<dbReference type="SUPFAM" id="SSF48179">
    <property type="entry name" value="6-phosphogluconate dehydrogenase C-terminal domain-like"/>
    <property type="match status" value="1"/>
</dbReference>
<evidence type="ECO:0000256" key="1">
    <source>
        <dbReference type="ARBA" id="ARBA00011009"/>
    </source>
</evidence>
<dbReference type="InterPro" id="IPR036291">
    <property type="entry name" value="NAD(P)-bd_dom_sf"/>
</dbReference>
<dbReference type="GO" id="GO:0005975">
    <property type="term" value="P:carbohydrate metabolic process"/>
    <property type="evidence" value="ECO:0007669"/>
    <property type="project" value="InterPro"/>
</dbReference>
<dbReference type="GO" id="GO:0008654">
    <property type="term" value="P:phospholipid biosynthetic process"/>
    <property type="evidence" value="ECO:0007669"/>
    <property type="project" value="UniProtKB-KW"/>
</dbReference>
<evidence type="ECO:0000256" key="11">
    <source>
        <dbReference type="RuleBase" id="RU000437"/>
    </source>
</evidence>
<evidence type="ECO:0000256" key="6">
    <source>
        <dbReference type="ARBA" id="ARBA00023209"/>
    </source>
</evidence>
<evidence type="ECO:0000256" key="7">
    <source>
        <dbReference type="ARBA" id="ARBA00023264"/>
    </source>
</evidence>
<keyword evidence="5" id="KW-0443">Lipid metabolism</keyword>
<proteinExistence type="inferred from homology"/>
<evidence type="ECO:0000256" key="4">
    <source>
        <dbReference type="ARBA" id="ARBA00023027"/>
    </source>
</evidence>
<dbReference type="GO" id="GO:0051287">
    <property type="term" value="F:NAD binding"/>
    <property type="evidence" value="ECO:0007669"/>
    <property type="project" value="InterPro"/>
</dbReference>
<dbReference type="SUPFAM" id="SSF51735">
    <property type="entry name" value="NAD(P)-binding Rossmann-fold domains"/>
    <property type="match status" value="1"/>
</dbReference>
<evidence type="ECO:0000259" key="13">
    <source>
        <dbReference type="Pfam" id="PF01210"/>
    </source>
</evidence>
<evidence type="ECO:0000256" key="10">
    <source>
        <dbReference type="PIRSR" id="PIRSR000114-3"/>
    </source>
</evidence>
<dbReference type="InterPro" id="IPR013328">
    <property type="entry name" value="6PGD_dom2"/>
</dbReference>
<evidence type="ECO:0000313" key="16">
    <source>
        <dbReference type="Proteomes" id="UP001149140"/>
    </source>
</evidence>
<name>A0A9X3SAF2_9ACTN</name>
<dbReference type="InterPro" id="IPR006109">
    <property type="entry name" value="G3P_DH_NAD-dep_C"/>
</dbReference>
<dbReference type="GO" id="GO:0047952">
    <property type="term" value="F:glycerol-3-phosphate dehydrogenase [NAD(P)+] activity"/>
    <property type="evidence" value="ECO:0007669"/>
    <property type="project" value="UniProtKB-EC"/>
</dbReference>
<dbReference type="InterPro" id="IPR011128">
    <property type="entry name" value="G3P_DH_NAD-dep_N"/>
</dbReference>
<comment type="caution">
    <text evidence="15">The sequence shown here is derived from an EMBL/GenBank/DDBJ whole genome shotgun (WGS) entry which is preliminary data.</text>
</comment>
<reference evidence="15" key="1">
    <citation type="submission" date="2022-10" db="EMBL/GenBank/DDBJ databases">
        <title>The WGS of Solirubrobacter ginsenosidimutans DSM 21036.</title>
        <authorList>
            <person name="Jiang Z."/>
        </authorList>
    </citation>
    <scope>NUCLEOTIDE SEQUENCE</scope>
    <source>
        <strain evidence="15">DSM 21036</strain>
    </source>
</reference>
<evidence type="ECO:0000256" key="3">
    <source>
        <dbReference type="ARBA" id="ARBA00023002"/>
    </source>
</evidence>
<dbReference type="Gene3D" id="3.40.50.720">
    <property type="entry name" value="NAD(P)-binding Rossmann-like Domain"/>
    <property type="match status" value="1"/>
</dbReference>
<gene>
    <name evidence="15" type="ORF">OM076_37180</name>
</gene>